<reference evidence="9 10" key="1">
    <citation type="journal article" date="2011" name="Stand. Genomic Sci.">
        <title>Complete genome sequence of the gliding freshwater bacterium Fluviicola taffensis type strain (RW262).</title>
        <authorList>
            <person name="Woyke T."/>
            <person name="Chertkov O."/>
            <person name="Lapidus A."/>
            <person name="Nolan M."/>
            <person name="Lucas S."/>
            <person name="Del Rio T.G."/>
            <person name="Tice H."/>
            <person name="Cheng J.F."/>
            <person name="Tapia R."/>
            <person name="Han C."/>
            <person name="Goodwin L."/>
            <person name="Pitluck S."/>
            <person name="Liolios K."/>
            <person name="Pagani I."/>
            <person name="Ivanova N."/>
            <person name="Huntemann M."/>
            <person name="Mavromatis K."/>
            <person name="Mikhailova N."/>
            <person name="Pati A."/>
            <person name="Chen A."/>
            <person name="Palaniappan K."/>
            <person name="Land M."/>
            <person name="Hauser L."/>
            <person name="Brambilla E.M."/>
            <person name="Rohde M."/>
            <person name="Mwirichia R."/>
            <person name="Sikorski J."/>
            <person name="Tindall B.J."/>
            <person name="Goker M."/>
            <person name="Bristow J."/>
            <person name="Eisen J.A."/>
            <person name="Markowitz V."/>
            <person name="Hugenholtz P."/>
            <person name="Klenk H.P."/>
            <person name="Kyrpides N.C."/>
        </authorList>
    </citation>
    <scope>NUCLEOTIDE SEQUENCE [LARGE SCALE GENOMIC DNA]</scope>
    <source>
        <strain evidence="10">DSM 16823 / RW262 / RW262</strain>
    </source>
</reference>
<organism evidence="9 10">
    <name type="scientific">Fluviicola taffensis (strain DSM 16823 / NCIMB 13979 / RW262)</name>
    <dbReference type="NCBI Taxonomy" id="755732"/>
    <lineage>
        <taxon>Bacteria</taxon>
        <taxon>Pseudomonadati</taxon>
        <taxon>Bacteroidota</taxon>
        <taxon>Flavobacteriia</taxon>
        <taxon>Flavobacteriales</taxon>
        <taxon>Crocinitomicaceae</taxon>
        <taxon>Fluviicola</taxon>
    </lineage>
</organism>
<evidence type="ECO:0000256" key="2">
    <source>
        <dbReference type="ARBA" id="ARBA00005182"/>
    </source>
</evidence>
<comment type="subcellular location">
    <subcellularLocation>
        <location evidence="1">Periplasm</location>
    </subcellularLocation>
</comment>
<dbReference type="SUPFAM" id="SSF52266">
    <property type="entry name" value="SGNH hydrolase"/>
    <property type="match status" value="1"/>
</dbReference>
<keyword evidence="10" id="KW-1185">Reference proteome</keyword>
<keyword evidence="5" id="KW-0574">Periplasm</keyword>
<feature type="domain" description="AlgX/AlgJ SGNH hydrolase-like" evidence="8">
    <location>
        <begin position="99"/>
        <end position="235"/>
    </location>
</feature>
<keyword evidence="7" id="KW-1133">Transmembrane helix</keyword>
<dbReference type="RefSeq" id="WP_013685064.1">
    <property type="nucleotide sequence ID" value="NC_015321.1"/>
</dbReference>
<evidence type="ECO:0000256" key="5">
    <source>
        <dbReference type="ARBA" id="ARBA00022764"/>
    </source>
</evidence>
<dbReference type="STRING" id="755732.Fluta_0281"/>
<reference evidence="10" key="2">
    <citation type="submission" date="2011-02" db="EMBL/GenBank/DDBJ databases">
        <title>The complete genome of Fluviicola taffensis DSM 16823.</title>
        <authorList>
            <consortium name="US DOE Joint Genome Institute (JGI-PGF)"/>
            <person name="Lucas S."/>
            <person name="Copeland A."/>
            <person name="Lapidus A."/>
            <person name="Bruce D."/>
            <person name="Goodwin L."/>
            <person name="Pitluck S."/>
            <person name="Kyrpides N."/>
            <person name="Mavromatis K."/>
            <person name="Ivanova N."/>
            <person name="Mikhailova N."/>
            <person name="Pagani I."/>
            <person name="Chertkov O."/>
            <person name="Detter J.C."/>
            <person name="Han C."/>
            <person name="Tapia R."/>
            <person name="Land M."/>
            <person name="Hauser L."/>
            <person name="Markowitz V."/>
            <person name="Cheng J.-F."/>
            <person name="Hugenholtz P."/>
            <person name="Woyke T."/>
            <person name="Wu D."/>
            <person name="Tindall B."/>
            <person name="Pomrenke H.G."/>
            <person name="Brambilla E."/>
            <person name="Klenk H.-P."/>
            <person name="Eisen J.A."/>
        </authorList>
    </citation>
    <scope>NUCLEOTIDE SEQUENCE [LARGE SCALE GENOMIC DNA]</scope>
    <source>
        <strain evidence="10">DSM 16823 / RW262 / RW262</strain>
    </source>
</reference>
<evidence type="ECO:0000256" key="3">
    <source>
        <dbReference type="ARBA" id="ARBA00022679"/>
    </source>
</evidence>
<dbReference type="KEGG" id="fte:Fluta_0281"/>
<evidence type="ECO:0000259" key="8">
    <source>
        <dbReference type="Pfam" id="PF16822"/>
    </source>
</evidence>
<dbReference type="InterPro" id="IPR031811">
    <property type="entry name" value="ALGX/ALGJ_SGNH-like"/>
</dbReference>
<sequence length="383" mass="44877">MSEQRTYKRLKQVLFFGIIGALFMPMVQHKFRFTAEKPLIGSYVLSEKPKITLENWFSGKYQQAQDTYITEHAGYRPGWVRLYNQWNYSLFNETNASGVIVGKENYLYEEGYIKAYYGIDFIGDEKIKQITQQLKFVQDTLKKKGIDFVVVFAPGKGSYYPEYIPDYYKHVGIGKTNYEAFNNCFKQQAINYIDMHSWFKSMKKTTKYPLFSKTGIHWSAYGQYFAVDSLTKYISSIRNYQIPYFVLDTIVESTKPILGDDDIGLGMNLFFQIPDIKLAYPKFHTNRKPKKDDPKILVIGDSFYWSLFNSHVSADLFNNGEFWYYNEQVYSASYSKEVLVKNQNLKQKLLENQVVVLLLTDSNLHRFGFGFVEQAYNSYSKKK</sequence>
<comment type="pathway">
    <text evidence="2">Glycan biosynthesis; alginate biosynthesis.</text>
</comment>
<dbReference type="EMBL" id="CP002542">
    <property type="protein sequence ID" value="AEA42290.1"/>
    <property type="molecule type" value="Genomic_DNA"/>
</dbReference>
<evidence type="ECO:0000256" key="1">
    <source>
        <dbReference type="ARBA" id="ARBA00004418"/>
    </source>
</evidence>
<dbReference type="GO" id="GO:0042121">
    <property type="term" value="P:alginic acid biosynthetic process"/>
    <property type="evidence" value="ECO:0007669"/>
    <property type="project" value="UniProtKB-UniPathway"/>
</dbReference>
<dbReference type="HOGENOM" id="CLU_723282_0_0_10"/>
<evidence type="ECO:0000256" key="4">
    <source>
        <dbReference type="ARBA" id="ARBA00022729"/>
    </source>
</evidence>
<evidence type="ECO:0000256" key="6">
    <source>
        <dbReference type="ARBA" id="ARBA00022841"/>
    </source>
</evidence>
<proteinExistence type="predicted"/>
<gene>
    <name evidence="9" type="ordered locus">Fluta_0281</name>
</gene>
<evidence type="ECO:0000313" key="10">
    <source>
        <dbReference type="Proteomes" id="UP000007463"/>
    </source>
</evidence>
<dbReference type="OrthoDB" id="175771at2"/>
<dbReference type="Proteomes" id="UP000007463">
    <property type="component" value="Chromosome"/>
</dbReference>
<dbReference type="UniPathway" id="UPA00286"/>
<protein>
    <submittedName>
        <fullName evidence="9">Sugar O-acetyltransferase</fullName>
    </submittedName>
</protein>
<feature type="transmembrane region" description="Helical" evidence="7">
    <location>
        <begin position="12"/>
        <end position="28"/>
    </location>
</feature>
<keyword evidence="7" id="KW-0812">Transmembrane</keyword>
<keyword evidence="6" id="KW-0016">Alginate biosynthesis</keyword>
<dbReference type="Pfam" id="PF16822">
    <property type="entry name" value="ALGX"/>
    <property type="match status" value="1"/>
</dbReference>
<name>F2ICR3_FLUTR</name>
<dbReference type="GO" id="GO:0042597">
    <property type="term" value="C:periplasmic space"/>
    <property type="evidence" value="ECO:0007669"/>
    <property type="project" value="UniProtKB-SubCell"/>
</dbReference>
<accession>F2ICR3</accession>
<dbReference type="AlphaFoldDB" id="F2ICR3"/>
<dbReference type="GO" id="GO:0016740">
    <property type="term" value="F:transferase activity"/>
    <property type="evidence" value="ECO:0007669"/>
    <property type="project" value="UniProtKB-KW"/>
</dbReference>
<evidence type="ECO:0000313" key="9">
    <source>
        <dbReference type="EMBL" id="AEA42290.1"/>
    </source>
</evidence>
<dbReference type="eggNOG" id="ENOG5030TFF">
    <property type="taxonomic scope" value="Bacteria"/>
</dbReference>
<keyword evidence="4" id="KW-0732">Signal</keyword>
<keyword evidence="3 9" id="KW-0808">Transferase</keyword>
<keyword evidence="7" id="KW-0472">Membrane</keyword>
<evidence type="ECO:0000256" key="7">
    <source>
        <dbReference type="SAM" id="Phobius"/>
    </source>
</evidence>